<sequence>MSSNSTRRISSGSRLTTRNADVISSVHFDRHFENDMIWDPVVVLADEPDDSLIWEEVYHITQALRNDASAYTLETLSSSLIDEFKRTKALESSEQLFFSNNNNNNNKIPVCSNCKKRGHLEKNCFWKPENKDKAKAAGFIPRTTTPSNTQSNTPRVTESRVATIRGSSSTRAPTKVPSI</sequence>
<protein>
    <recommendedName>
        <fullName evidence="3">CCHC-type domain-containing protein</fullName>
    </recommendedName>
</protein>
<keyword evidence="1" id="KW-0862">Zinc</keyword>
<keyword evidence="1" id="KW-0479">Metal-binding</keyword>
<dbReference type="InterPro" id="IPR036875">
    <property type="entry name" value="Znf_CCHC_sf"/>
</dbReference>
<dbReference type="AlphaFoldDB" id="A0A8H4PKQ8"/>
<dbReference type="InterPro" id="IPR001878">
    <property type="entry name" value="Znf_CCHC"/>
</dbReference>
<evidence type="ECO:0000256" key="2">
    <source>
        <dbReference type="SAM" id="MobiDB-lite"/>
    </source>
</evidence>
<dbReference type="PROSITE" id="PS50158">
    <property type="entry name" value="ZF_CCHC"/>
    <property type="match status" value="1"/>
</dbReference>
<dbReference type="EMBL" id="JAAVMX010000009">
    <property type="protein sequence ID" value="KAF4504911.1"/>
    <property type="molecule type" value="Genomic_DNA"/>
</dbReference>
<evidence type="ECO:0000313" key="4">
    <source>
        <dbReference type="EMBL" id="KAF4504911.1"/>
    </source>
</evidence>
<accession>A0A8H4PKQ8</accession>
<dbReference type="Proteomes" id="UP000557566">
    <property type="component" value="Unassembled WGS sequence"/>
</dbReference>
<organism evidence="4 5">
    <name type="scientific">Ophiocordyceps sinensis</name>
    <dbReference type="NCBI Taxonomy" id="72228"/>
    <lineage>
        <taxon>Eukaryota</taxon>
        <taxon>Fungi</taxon>
        <taxon>Dikarya</taxon>
        <taxon>Ascomycota</taxon>
        <taxon>Pezizomycotina</taxon>
        <taxon>Sordariomycetes</taxon>
        <taxon>Hypocreomycetidae</taxon>
        <taxon>Hypocreales</taxon>
        <taxon>Ophiocordycipitaceae</taxon>
        <taxon>Ophiocordyceps</taxon>
    </lineage>
</organism>
<evidence type="ECO:0000313" key="5">
    <source>
        <dbReference type="Proteomes" id="UP000557566"/>
    </source>
</evidence>
<name>A0A8H4PKQ8_9HYPO</name>
<dbReference type="GO" id="GO:0003676">
    <property type="term" value="F:nucleic acid binding"/>
    <property type="evidence" value="ECO:0007669"/>
    <property type="project" value="InterPro"/>
</dbReference>
<gene>
    <name evidence="4" type="ORF">G6O67_008304</name>
</gene>
<dbReference type="SUPFAM" id="SSF57756">
    <property type="entry name" value="Retrovirus zinc finger-like domains"/>
    <property type="match status" value="1"/>
</dbReference>
<evidence type="ECO:0000256" key="1">
    <source>
        <dbReference type="PROSITE-ProRule" id="PRU00047"/>
    </source>
</evidence>
<comment type="caution">
    <text evidence="4">The sequence shown here is derived from an EMBL/GenBank/DDBJ whole genome shotgun (WGS) entry which is preliminary data.</text>
</comment>
<keyword evidence="5" id="KW-1185">Reference proteome</keyword>
<keyword evidence="1" id="KW-0863">Zinc-finger</keyword>
<dbReference type="GO" id="GO:0008270">
    <property type="term" value="F:zinc ion binding"/>
    <property type="evidence" value="ECO:0007669"/>
    <property type="project" value="UniProtKB-KW"/>
</dbReference>
<reference evidence="4 5" key="1">
    <citation type="journal article" date="2020" name="Genome Biol. Evol.">
        <title>A new high-quality draft genome assembly of the Chinese cordyceps Ophiocordyceps sinensis.</title>
        <authorList>
            <person name="Shu R."/>
            <person name="Zhang J."/>
            <person name="Meng Q."/>
            <person name="Zhang H."/>
            <person name="Zhou G."/>
            <person name="Li M."/>
            <person name="Wu P."/>
            <person name="Zhao Y."/>
            <person name="Chen C."/>
            <person name="Qin Q."/>
        </authorList>
    </citation>
    <scope>NUCLEOTIDE SEQUENCE [LARGE SCALE GENOMIC DNA]</scope>
    <source>
        <strain evidence="4 5">IOZ07</strain>
    </source>
</reference>
<proteinExistence type="predicted"/>
<evidence type="ECO:0000259" key="3">
    <source>
        <dbReference type="PROSITE" id="PS50158"/>
    </source>
</evidence>
<feature type="compositionally biased region" description="Low complexity" evidence="2">
    <location>
        <begin position="142"/>
        <end position="155"/>
    </location>
</feature>
<feature type="region of interest" description="Disordered" evidence="2">
    <location>
        <begin position="138"/>
        <end position="179"/>
    </location>
</feature>
<feature type="domain" description="CCHC-type" evidence="3">
    <location>
        <begin position="111"/>
        <end position="124"/>
    </location>
</feature>